<evidence type="ECO:0000313" key="2">
    <source>
        <dbReference type="Proteomes" id="UP000045824"/>
    </source>
</evidence>
<organism evidence="1 2">
    <name type="scientific">Yersinia kristensenii</name>
    <dbReference type="NCBI Taxonomy" id="28152"/>
    <lineage>
        <taxon>Bacteria</taxon>
        <taxon>Pseudomonadati</taxon>
        <taxon>Pseudomonadota</taxon>
        <taxon>Gammaproteobacteria</taxon>
        <taxon>Enterobacterales</taxon>
        <taxon>Yersiniaceae</taxon>
        <taxon>Yersinia</taxon>
    </lineage>
</organism>
<sequence>MGADYTVVFILRSRAEELDGCFLRKFKVFYGHSREEHAEISLIVQILNKKENPGMPGFFGLVTATGLLIVQEAAQHFRAAWVTQFTQCFSFDLTDTFTGDVELFAHFFQSVVSVHIDTETHTQNFRLTRC</sequence>
<proteinExistence type="predicted"/>
<dbReference type="AlphaFoldDB" id="A0A0T9L5V5"/>
<evidence type="ECO:0000313" key="1">
    <source>
        <dbReference type="EMBL" id="CNE60761.1"/>
    </source>
</evidence>
<reference evidence="1 2" key="1">
    <citation type="submission" date="2015-03" db="EMBL/GenBank/DDBJ databases">
        <authorList>
            <person name="Murphy D."/>
        </authorList>
    </citation>
    <scope>NUCLEOTIDE SEQUENCE [LARGE SCALE GENOMIC DNA]</scope>
    <source>
        <strain evidence="1 2">FCF326</strain>
    </source>
</reference>
<dbReference type="Proteomes" id="UP000045824">
    <property type="component" value="Unassembled WGS sequence"/>
</dbReference>
<dbReference type="EMBL" id="CPYI01000005">
    <property type="protein sequence ID" value="CNE60761.1"/>
    <property type="molecule type" value="Genomic_DNA"/>
</dbReference>
<name>A0A0T9L5V5_YERKR</name>
<accession>A0A0T9L5V5</accession>
<gene>
    <name evidence="1" type="ORF">ERS008491_01757</name>
</gene>
<protein>
    <submittedName>
        <fullName evidence="1">Uncharacterized protein</fullName>
    </submittedName>
</protein>